<evidence type="ECO:0000256" key="1">
    <source>
        <dbReference type="ARBA" id="ARBA00012499"/>
    </source>
</evidence>
<accession>L0E1C0</accession>
<dbReference type="PROSITE" id="PS51790">
    <property type="entry name" value="MSRB"/>
    <property type="match status" value="1"/>
</dbReference>
<dbReference type="GO" id="GO:0033743">
    <property type="term" value="F:peptide-methionine (R)-S-oxide reductase activity"/>
    <property type="evidence" value="ECO:0007669"/>
    <property type="project" value="UniProtKB-EC"/>
</dbReference>
<comment type="catalytic activity">
    <reaction evidence="3">
        <text>L-methionyl-[protein] + [thioredoxin]-disulfide + H2O = L-methionyl-(R)-S-oxide-[protein] + [thioredoxin]-dithiol</text>
        <dbReference type="Rhea" id="RHEA:24164"/>
        <dbReference type="Rhea" id="RHEA-COMP:10698"/>
        <dbReference type="Rhea" id="RHEA-COMP:10700"/>
        <dbReference type="Rhea" id="RHEA-COMP:12313"/>
        <dbReference type="Rhea" id="RHEA-COMP:12314"/>
        <dbReference type="ChEBI" id="CHEBI:15377"/>
        <dbReference type="ChEBI" id="CHEBI:16044"/>
        <dbReference type="ChEBI" id="CHEBI:29950"/>
        <dbReference type="ChEBI" id="CHEBI:45764"/>
        <dbReference type="ChEBI" id="CHEBI:50058"/>
        <dbReference type="EC" id="1.8.4.12"/>
    </reaction>
</comment>
<proteinExistence type="predicted"/>
<sequence>MPPGRYRILFEGTTEPPWSSPLDGERRDGTYVCAACFLPLFASANKCASGTGWPSFTRPLPGRVGTKADYKLIWPRTEYHCIRCGGHEGHVFDDGPPPTGQRWCNNGLAREIVPEGEELPALRGGS</sequence>
<evidence type="ECO:0000313" key="5">
    <source>
        <dbReference type="EMBL" id="AGA35000.1"/>
    </source>
</evidence>
<dbReference type="GO" id="GO:0006979">
    <property type="term" value="P:response to oxidative stress"/>
    <property type="evidence" value="ECO:0007669"/>
    <property type="project" value="InterPro"/>
</dbReference>
<dbReference type="PATRIC" id="fig|1255043.3.peg.3394"/>
<dbReference type="STRING" id="1255043.TVNIR_3364"/>
<dbReference type="InterPro" id="IPR028427">
    <property type="entry name" value="Met_Sox_Rdtase_MsrB"/>
</dbReference>
<evidence type="ECO:0000256" key="2">
    <source>
        <dbReference type="ARBA" id="ARBA00023002"/>
    </source>
</evidence>
<dbReference type="eggNOG" id="COG0229">
    <property type="taxonomic scope" value="Bacteria"/>
</dbReference>
<dbReference type="AlphaFoldDB" id="L0E1C0"/>
<dbReference type="HOGENOM" id="CLU_031040_8_5_6"/>
<dbReference type="EMBL" id="CP003989">
    <property type="protein sequence ID" value="AGA35000.1"/>
    <property type="molecule type" value="Genomic_DNA"/>
</dbReference>
<dbReference type="InterPro" id="IPR011057">
    <property type="entry name" value="Mss4-like_sf"/>
</dbReference>
<keyword evidence="2 5" id="KW-0560">Oxidoreductase</keyword>
<dbReference type="SUPFAM" id="SSF51316">
    <property type="entry name" value="Mss4-like"/>
    <property type="match status" value="1"/>
</dbReference>
<evidence type="ECO:0000256" key="3">
    <source>
        <dbReference type="ARBA" id="ARBA00048488"/>
    </source>
</evidence>
<dbReference type="EC" id="1.8.4.12" evidence="1"/>
<evidence type="ECO:0000313" key="6">
    <source>
        <dbReference type="Proteomes" id="UP000010809"/>
    </source>
</evidence>
<reference evidence="5" key="1">
    <citation type="submission" date="2015-12" db="EMBL/GenBank/DDBJ databases">
        <authorList>
            <person name="Tikhonova T.V."/>
            <person name="Pavlov A.R."/>
            <person name="Beletsky A.V."/>
            <person name="Mardanov A.V."/>
            <person name="Sorokin D.Y."/>
            <person name="Ravin N.V."/>
            <person name="Popov V.O."/>
        </authorList>
    </citation>
    <scope>NUCLEOTIDE SEQUENCE</scope>
    <source>
        <strain evidence="5">DSM 14787</strain>
    </source>
</reference>
<dbReference type="KEGG" id="tni:TVNIR_3364"/>
<dbReference type="Gene3D" id="2.170.150.20">
    <property type="entry name" value="Peptide methionine sulfoxide reductase"/>
    <property type="match status" value="1"/>
</dbReference>
<organism evidence="5 6">
    <name type="scientific">Thioalkalivibrio nitratireducens (strain DSM 14787 / UNIQEM 213 / ALEN2)</name>
    <dbReference type="NCBI Taxonomy" id="1255043"/>
    <lineage>
        <taxon>Bacteria</taxon>
        <taxon>Pseudomonadati</taxon>
        <taxon>Pseudomonadota</taxon>
        <taxon>Gammaproteobacteria</taxon>
        <taxon>Chromatiales</taxon>
        <taxon>Ectothiorhodospiraceae</taxon>
        <taxon>Thioalkalivibrio</taxon>
    </lineage>
</organism>
<dbReference type="GO" id="GO:0030091">
    <property type="term" value="P:protein repair"/>
    <property type="evidence" value="ECO:0007669"/>
    <property type="project" value="InterPro"/>
</dbReference>
<dbReference type="RefSeq" id="WP_015260099.1">
    <property type="nucleotide sequence ID" value="NC_019902.2"/>
</dbReference>
<evidence type="ECO:0000259" key="4">
    <source>
        <dbReference type="PROSITE" id="PS51790"/>
    </source>
</evidence>
<feature type="domain" description="MsrB" evidence="4">
    <location>
        <begin position="1"/>
        <end position="115"/>
    </location>
</feature>
<dbReference type="GO" id="GO:0005737">
    <property type="term" value="C:cytoplasm"/>
    <property type="evidence" value="ECO:0007669"/>
    <property type="project" value="TreeGrafter"/>
</dbReference>
<dbReference type="Pfam" id="PF01641">
    <property type="entry name" value="SelR"/>
    <property type="match status" value="1"/>
</dbReference>
<dbReference type="Proteomes" id="UP000010809">
    <property type="component" value="Chromosome"/>
</dbReference>
<dbReference type="InterPro" id="IPR002579">
    <property type="entry name" value="Met_Sox_Rdtase_MsrB_dom"/>
</dbReference>
<protein>
    <recommendedName>
        <fullName evidence="1">peptide-methionine (R)-S-oxide reductase</fullName>
        <ecNumber evidence="1">1.8.4.12</ecNumber>
    </recommendedName>
</protein>
<dbReference type="PANTHER" id="PTHR10173:SF57">
    <property type="entry name" value="PEPTIDE-METHIONINE (R)-S-OXIDE REDUCTASE"/>
    <property type="match status" value="1"/>
</dbReference>
<gene>
    <name evidence="5" type="ordered locus">TVNIR_3364</name>
</gene>
<dbReference type="PANTHER" id="PTHR10173">
    <property type="entry name" value="METHIONINE SULFOXIDE REDUCTASE"/>
    <property type="match status" value="1"/>
</dbReference>
<keyword evidence="6" id="KW-1185">Reference proteome</keyword>
<name>L0E1C0_THIND</name>